<comment type="similarity">
    <text evidence="2">Belongs to the peptidase M13 family.</text>
</comment>
<dbReference type="PANTHER" id="PTHR11733">
    <property type="entry name" value="ZINC METALLOPROTEASE FAMILY M13 NEPRILYSIN-RELATED"/>
    <property type="match status" value="1"/>
</dbReference>
<gene>
    <name evidence="11" type="ORF">OTU49_004252</name>
</gene>
<evidence type="ECO:0000313" key="11">
    <source>
        <dbReference type="EMBL" id="KAK8737806.1"/>
    </source>
</evidence>
<reference evidence="11 12" key="1">
    <citation type="journal article" date="2024" name="BMC Genomics">
        <title>Genome assembly of redclaw crayfish (Cherax quadricarinatus) provides insights into its immune adaptation and hypoxia tolerance.</title>
        <authorList>
            <person name="Liu Z."/>
            <person name="Zheng J."/>
            <person name="Li H."/>
            <person name="Fang K."/>
            <person name="Wang S."/>
            <person name="He J."/>
            <person name="Zhou D."/>
            <person name="Weng S."/>
            <person name="Chi M."/>
            <person name="Gu Z."/>
            <person name="He J."/>
            <person name="Li F."/>
            <person name="Wang M."/>
        </authorList>
    </citation>
    <scope>NUCLEOTIDE SEQUENCE [LARGE SCALE GENOMIC DNA]</scope>
    <source>
        <strain evidence="11">ZL_2023a</strain>
    </source>
</reference>
<dbReference type="EMBL" id="JARKIK010000041">
    <property type="protein sequence ID" value="KAK8737805.1"/>
    <property type="molecule type" value="Genomic_DNA"/>
</dbReference>
<dbReference type="Pfam" id="PF05649">
    <property type="entry name" value="Peptidase_M13_N"/>
    <property type="match status" value="1"/>
</dbReference>
<dbReference type="GO" id="GO:0005886">
    <property type="term" value="C:plasma membrane"/>
    <property type="evidence" value="ECO:0007669"/>
    <property type="project" value="TreeGrafter"/>
</dbReference>
<evidence type="ECO:0000313" key="12">
    <source>
        <dbReference type="Proteomes" id="UP001445076"/>
    </source>
</evidence>
<dbReference type="Gene3D" id="3.40.390.10">
    <property type="entry name" value="Collagenase (Catalytic Domain)"/>
    <property type="match status" value="1"/>
</dbReference>
<organism evidence="11 12">
    <name type="scientific">Cherax quadricarinatus</name>
    <name type="common">Australian red claw crayfish</name>
    <dbReference type="NCBI Taxonomy" id="27406"/>
    <lineage>
        <taxon>Eukaryota</taxon>
        <taxon>Metazoa</taxon>
        <taxon>Ecdysozoa</taxon>
        <taxon>Arthropoda</taxon>
        <taxon>Crustacea</taxon>
        <taxon>Multicrustacea</taxon>
        <taxon>Malacostraca</taxon>
        <taxon>Eumalacostraca</taxon>
        <taxon>Eucarida</taxon>
        <taxon>Decapoda</taxon>
        <taxon>Pleocyemata</taxon>
        <taxon>Astacidea</taxon>
        <taxon>Parastacoidea</taxon>
        <taxon>Parastacidae</taxon>
        <taxon>Cherax</taxon>
    </lineage>
</organism>
<dbReference type="GO" id="GO:0004222">
    <property type="term" value="F:metalloendopeptidase activity"/>
    <property type="evidence" value="ECO:0007669"/>
    <property type="project" value="InterPro"/>
</dbReference>
<evidence type="ECO:0000256" key="7">
    <source>
        <dbReference type="ARBA" id="ARBA00023049"/>
    </source>
</evidence>
<dbReference type="PANTHER" id="PTHR11733:SF237">
    <property type="entry name" value="NEPRILYSIN-LIKE 4"/>
    <property type="match status" value="1"/>
</dbReference>
<evidence type="ECO:0000256" key="1">
    <source>
        <dbReference type="ARBA" id="ARBA00001947"/>
    </source>
</evidence>
<keyword evidence="8" id="KW-0812">Transmembrane</keyword>
<evidence type="ECO:0000256" key="2">
    <source>
        <dbReference type="ARBA" id="ARBA00007357"/>
    </source>
</evidence>
<comment type="caution">
    <text evidence="11">The sequence shown here is derived from an EMBL/GenBank/DDBJ whole genome shotgun (WGS) entry which is preliminary data.</text>
</comment>
<dbReference type="PROSITE" id="PS51885">
    <property type="entry name" value="NEPRILYSIN"/>
    <property type="match status" value="1"/>
</dbReference>
<keyword evidence="3" id="KW-0645">Protease</keyword>
<evidence type="ECO:0000259" key="9">
    <source>
        <dbReference type="Pfam" id="PF01431"/>
    </source>
</evidence>
<keyword evidence="8" id="KW-1133">Transmembrane helix</keyword>
<keyword evidence="8" id="KW-0472">Membrane</keyword>
<reference evidence="11" key="2">
    <citation type="submission" date="2024-01" db="EMBL/GenBank/DDBJ databases">
        <authorList>
            <person name="He J."/>
            <person name="Wang M."/>
            <person name="Zheng J."/>
            <person name="Liu Z."/>
        </authorList>
    </citation>
    <scope>NUCLEOTIDE SEQUENCE</scope>
    <source>
        <strain evidence="11">ZL_2023a</strain>
        <tissue evidence="11">Muscle</tissue>
    </source>
</reference>
<evidence type="ECO:0000256" key="4">
    <source>
        <dbReference type="ARBA" id="ARBA00022723"/>
    </source>
</evidence>
<dbReference type="AlphaFoldDB" id="A0AAW0XDK4"/>
<dbReference type="InterPro" id="IPR024079">
    <property type="entry name" value="MetalloPept_cat_dom_sf"/>
</dbReference>
<name>A0AAW0XDK4_CHEQU</name>
<dbReference type="InterPro" id="IPR000718">
    <property type="entry name" value="Peptidase_M13"/>
</dbReference>
<keyword evidence="7" id="KW-0482">Metalloprotease</keyword>
<dbReference type="Gene3D" id="1.10.1380.10">
    <property type="entry name" value="Neutral endopeptidase , domain2"/>
    <property type="match status" value="1"/>
</dbReference>
<proteinExistence type="inferred from homology"/>
<feature type="domain" description="Peptidase M13 C-terminal" evidence="9">
    <location>
        <begin position="598"/>
        <end position="808"/>
    </location>
</feature>
<dbReference type="CDD" id="cd08662">
    <property type="entry name" value="M13"/>
    <property type="match status" value="1"/>
</dbReference>
<keyword evidence="12" id="KW-1185">Reference proteome</keyword>
<comment type="cofactor">
    <cofactor evidence="1">
        <name>Zn(2+)</name>
        <dbReference type="ChEBI" id="CHEBI:29105"/>
    </cofactor>
</comment>
<dbReference type="Proteomes" id="UP001445076">
    <property type="component" value="Unassembled WGS sequence"/>
</dbReference>
<dbReference type="GO" id="GO:0016485">
    <property type="term" value="P:protein processing"/>
    <property type="evidence" value="ECO:0007669"/>
    <property type="project" value="TreeGrafter"/>
</dbReference>
<keyword evidence="5" id="KW-0378">Hydrolase</keyword>
<evidence type="ECO:0000256" key="3">
    <source>
        <dbReference type="ARBA" id="ARBA00022670"/>
    </source>
</evidence>
<accession>A0AAW0XDK4</accession>
<dbReference type="InterPro" id="IPR018497">
    <property type="entry name" value="Peptidase_M13_C"/>
</dbReference>
<evidence type="ECO:0000256" key="8">
    <source>
        <dbReference type="SAM" id="Phobius"/>
    </source>
</evidence>
<dbReference type="GO" id="GO:0046872">
    <property type="term" value="F:metal ion binding"/>
    <property type="evidence" value="ECO:0007669"/>
    <property type="project" value="UniProtKB-KW"/>
</dbReference>
<dbReference type="EMBL" id="JARKIK010000041">
    <property type="protein sequence ID" value="KAK8737806.1"/>
    <property type="molecule type" value="Genomic_DNA"/>
</dbReference>
<sequence>METGKSQEQLVEAAQEGRAGGIWRRRTRLEKVLIGISGVALLACMALVGVVAVGRPETSPANREAAPTIRLQASPQRTEEHVQVNPEETLSNVKLMASQKQAPRLPVYHARTDDGAEFEICSTIECTLAAASIIEAMDATIDPCQDFFQFACGNWIIENPVPEESSSWVQFDLLDRELSNALSSILSEPQNPQDLKPINDAKNFYAACINEELLETIGVTPLTNLLSQFGGWPMTLNEWSEAAFDWQTSVAEARRQLAAGYLINVWAYADEKDTDITAIYIDQTSLGMPRSILTSPANYEEIINAYKTYMSSTASIISTSLQENITVSNAEVSDVVDFEMALANITTPDEDRRDMNRMYNPMTVSELSELTADSDIDWIQMLTTMFASTEVSIDTSTRVIVQEPEYLVKLTTLVAATSTRTLSNYIMWRLVKALGDETNLAMREASFQYQMVASGVKAQEPRWKICADKVNNFMGMAVGIKYVETYFSQQAKDEANEMVEDIRSAFKDLLDINEWMDDETKPKAVEKADAITKLIAYPDWYGNNSAMELYYSGLQDTANDTHFLNVQKLSLWTSTDELEEVGHPTKRDKWYFPPTIVNAMYMPEFNSITFPAGILQPPFYRANSLQALNYGGIGQVIGHEITHGFDDEGRQNDLHGNAVPWWSNATLEAFQEHAQCIVDQYGSIRVPEIDALLPNATLNGVNTQGENIADNGGLREALLAYNKYVERYGEEPRLPGLTEYTPYQLFFLSNANIWCGSYTTEGLFNQVLTNVHSPGKYRVLVPMGNMEQFSEIWSCPAGSPMNPEKKCVVW</sequence>
<evidence type="ECO:0000256" key="5">
    <source>
        <dbReference type="ARBA" id="ARBA00022801"/>
    </source>
</evidence>
<dbReference type="InterPro" id="IPR008753">
    <property type="entry name" value="Peptidase_M13_N"/>
</dbReference>
<dbReference type="PRINTS" id="PR00786">
    <property type="entry name" value="NEPRILYSIN"/>
</dbReference>
<dbReference type="SUPFAM" id="SSF55486">
    <property type="entry name" value="Metalloproteases ('zincins'), catalytic domain"/>
    <property type="match status" value="1"/>
</dbReference>
<feature type="transmembrane region" description="Helical" evidence="8">
    <location>
        <begin position="32"/>
        <end position="53"/>
    </location>
</feature>
<dbReference type="Pfam" id="PF01431">
    <property type="entry name" value="Peptidase_M13"/>
    <property type="match status" value="1"/>
</dbReference>
<evidence type="ECO:0008006" key="13">
    <source>
        <dbReference type="Google" id="ProtNLM"/>
    </source>
</evidence>
<evidence type="ECO:0000256" key="6">
    <source>
        <dbReference type="ARBA" id="ARBA00022833"/>
    </source>
</evidence>
<keyword evidence="6" id="KW-0862">Zinc</keyword>
<dbReference type="InterPro" id="IPR042089">
    <property type="entry name" value="Peptidase_M13_dom_2"/>
</dbReference>
<protein>
    <recommendedName>
        <fullName evidence="13">Endothelin-converting enzyme 1</fullName>
    </recommendedName>
</protein>
<feature type="domain" description="Peptidase M13 N-terminal" evidence="10">
    <location>
        <begin position="143"/>
        <end position="538"/>
    </location>
</feature>
<evidence type="ECO:0000259" key="10">
    <source>
        <dbReference type="Pfam" id="PF05649"/>
    </source>
</evidence>
<keyword evidence="4" id="KW-0479">Metal-binding</keyword>